<accession>A0A9D1DBL9</accession>
<dbReference type="PANTHER" id="PTHR36454">
    <property type="entry name" value="LMO2823 PROTEIN"/>
    <property type="match status" value="1"/>
</dbReference>
<dbReference type="EMBL" id="DVGY01000019">
    <property type="protein sequence ID" value="HIR40352.1"/>
    <property type="molecule type" value="Genomic_DNA"/>
</dbReference>
<evidence type="ECO:0000313" key="1">
    <source>
        <dbReference type="EMBL" id="HIR40352.1"/>
    </source>
</evidence>
<dbReference type="AlphaFoldDB" id="A0A9D1DBL9"/>
<reference evidence="1" key="2">
    <citation type="journal article" date="2021" name="PeerJ">
        <title>Extensive microbial diversity within the chicken gut microbiome revealed by metagenomics and culture.</title>
        <authorList>
            <person name="Gilroy R."/>
            <person name="Ravi A."/>
            <person name="Getino M."/>
            <person name="Pursley I."/>
            <person name="Horton D.L."/>
            <person name="Alikhan N.F."/>
            <person name="Baker D."/>
            <person name="Gharbi K."/>
            <person name="Hall N."/>
            <person name="Watson M."/>
            <person name="Adriaenssens E.M."/>
            <person name="Foster-Nyarko E."/>
            <person name="Jarju S."/>
            <person name="Secka A."/>
            <person name="Antonio M."/>
            <person name="Oren A."/>
            <person name="Chaudhuri R.R."/>
            <person name="La Ragione R."/>
            <person name="Hildebrand F."/>
            <person name="Pallen M.J."/>
        </authorList>
    </citation>
    <scope>NUCLEOTIDE SEQUENCE</scope>
    <source>
        <strain evidence="1">CHK184-25365</strain>
    </source>
</reference>
<gene>
    <name evidence="1" type="ORF">IAB36_00780</name>
</gene>
<dbReference type="InterPro" id="IPR008323">
    <property type="entry name" value="UCP033563"/>
</dbReference>
<sequence length="427" mass="48328">MSNQYLSFATILLPRPGTDWSRYSVIACDQFTSQPEYWRRVTDYVGDAPSTLKMILPELYLSQPDAKQRIQQIHRTMNQYQADGIFSTLPHAMICVRRTLSDGTLRRGIVGLIDLEQYDYRPGSDSLIRATEQTVLERLPPRMEIRQGATLELPHVMLLVDDEEEPLIQPICDGLEAMEPLYDFDLMLGSGHLSGYRLDDASARRLAAGLDKLADPEAFSRRYGISGYAPLLFAVGDGNHSLAAARACWERIKHTLPPEEASAHPARYALVEVCSLHDPSLQFRAIHRVVFDVNPTQLMAALKHRYHILPGVHPDGQTITALWRDQEEVFTILEPPCQLATGSLQQFLDGYLRVHRGREDYIHGRENVRALASQPDTIGFLLPAMEKSMLFKTVVLDGALPRKTFSMGQALDKRFYLEARRIQPKSM</sequence>
<organism evidence="1 2">
    <name type="scientific">Candidatus Egerieicola pullicola</name>
    <dbReference type="NCBI Taxonomy" id="2840775"/>
    <lineage>
        <taxon>Bacteria</taxon>
        <taxon>Bacillati</taxon>
        <taxon>Bacillota</taxon>
        <taxon>Clostridia</taxon>
        <taxon>Eubacteriales</taxon>
        <taxon>Oscillospiraceae</taxon>
        <taxon>Oscillospiraceae incertae sedis</taxon>
        <taxon>Candidatus Egerieicola</taxon>
    </lineage>
</organism>
<protein>
    <submittedName>
        <fullName evidence="1">DUF1015 domain-containing protein</fullName>
    </submittedName>
</protein>
<evidence type="ECO:0000313" key="2">
    <source>
        <dbReference type="Proteomes" id="UP000886749"/>
    </source>
</evidence>
<proteinExistence type="predicted"/>
<comment type="caution">
    <text evidence="1">The sequence shown here is derived from an EMBL/GenBank/DDBJ whole genome shotgun (WGS) entry which is preliminary data.</text>
</comment>
<reference evidence="1" key="1">
    <citation type="submission" date="2020-10" db="EMBL/GenBank/DDBJ databases">
        <authorList>
            <person name="Gilroy R."/>
        </authorList>
    </citation>
    <scope>NUCLEOTIDE SEQUENCE</scope>
    <source>
        <strain evidence="1">CHK184-25365</strain>
    </source>
</reference>
<name>A0A9D1DBL9_9FIRM</name>
<dbReference type="Proteomes" id="UP000886749">
    <property type="component" value="Unassembled WGS sequence"/>
</dbReference>
<dbReference type="Pfam" id="PF06245">
    <property type="entry name" value="DUF1015"/>
    <property type="match status" value="1"/>
</dbReference>
<dbReference type="PANTHER" id="PTHR36454:SF1">
    <property type="entry name" value="DUF1015 DOMAIN-CONTAINING PROTEIN"/>
    <property type="match status" value="1"/>
</dbReference>